<reference evidence="2" key="1">
    <citation type="submission" date="2022-11" db="UniProtKB">
        <authorList>
            <consortium name="WormBaseParasite"/>
        </authorList>
    </citation>
    <scope>IDENTIFICATION</scope>
</reference>
<dbReference type="WBParaSite" id="PS1159_v2.g9345.t1">
    <property type="protein sequence ID" value="PS1159_v2.g9345.t1"/>
    <property type="gene ID" value="PS1159_v2.g9345"/>
</dbReference>
<sequence length="1147" mass="129810">MTDLTICTGEETADDIMSTSIITQQPPTTTFESSTSSTNLENGKNVEEENGNEGDESGEEKCLQIVEEMEVDDDSLNAEISTVIDEIQDENLILDEKDENVIPEKEAAMEINIEPTIAEVEEVKEVQKSPSPIVEPAFTELQKIQPIQKSPFENLKIPSSHFDYKRYMNYTSSDAAEHPILYSSHNASIMKVFDAIFLPDMSVKIINGEHQGKEGIIKCLCFPTLTIETKELVTIHVSFKDTKLIFDGFDIHFWTRYVDEETANKIIAKLIEGGKLEEPLHSFIRESHYLEIINDDNPEFVETARVLENRCGLLKIGYGDGNEQYIHMASPRLKPLGWLQFVTDDFSKGRYYIENCDDLIGVPPFCFDVLAFDVNNSNAMAQWQSFSPHRISEGHVMVAINPATSFQFFPAIVTEVHNRFFYKLSLLEDCSIPFEQWKTMNCCISSSDIFPFGQGHRDKCSTALPKGISSYDKLTVEEISRLIDFDCDLVQAPTNRFPLYNLVSETQSSSLFEMDNDGFNDPGLKIKLSRQLIEVYLDGDYSAIHFGRILRTTKHFLFVSIETFGKFSPPKIFSLTNPNIFPLGYAAEYQIPIYLPHIFIEPLLTPIHLEKFYTSNPLINDGRDYMSPLWLDDGKWCPKLYINRKCYAGPFIDPKRLWRIENSYGPGSLPKVLECLVSDFVTCCEGSKLMHIFDAKKLDGIFTLPAKYYSNSDNDRQHSSTNVVNFTFVGCKNVKVLPQWLNILCRMIDACPGFISTKECKSKCIYDCSTVSTEFQYMLPDVHVNTAYSLHVSKDRAKQKKRRTIVEQLQSNSPRRRRSRIGATAEESDDEDSRSSSPIIEAIISRRRTISTSIHRPTIIRPIKPTDVSSDSSSDDDDVIAISDEEIPTLSREIMENEYNHRNGNGNNGSRYSDSPTFPSHHLSQTPSYPVAGYSRQNAMPLRPQCRTLGPKIRYASQIPTPPMFTGPIMDPRKVYQPTSRPQQHHQQPNPIIRPTAAIPRQIPPSNPSIGNLHFDPATGKYKTTSSFNLQKTSPSTVSPSTNVAPQPKKPDTPPFSGETFPAVNSDPRAWRVAQVSAWICKSVEKDFHLTLFNNRVSGLQLLKLTTHDLSHMGIPFGRALKLQDLIRKLRTYTELNFGNIDDAVDA</sequence>
<evidence type="ECO:0000313" key="1">
    <source>
        <dbReference type="Proteomes" id="UP000887580"/>
    </source>
</evidence>
<accession>A0AC35GWH7</accession>
<protein>
    <submittedName>
        <fullName evidence="2">SAM domain-containing protein</fullName>
    </submittedName>
</protein>
<evidence type="ECO:0000313" key="2">
    <source>
        <dbReference type="WBParaSite" id="PS1159_v2.g9345.t1"/>
    </source>
</evidence>
<dbReference type="Proteomes" id="UP000887580">
    <property type="component" value="Unplaced"/>
</dbReference>
<proteinExistence type="predicted"/>
<organism evidence="1 2">
    <name type="scientific">Panagrolaimus sp. PS1159</name>
    <dbReference type="NCBI Taxonomy" id="55785"/>
    <lineage>
        <taxon>Eukaryota</taxon>
        <taxon>Metazoa</taxon>
        <taxon>Ecdysozoa</taxon>
        <taxon>Nematoda</taxon>
        <taxon>Chromadorea</taxon>
        <taxon>Rhabditida</taxon>
        <taxon>Tylenchina</taxon>
        <taxon>Panagrolaimomorpha</taxon>
        <taxon>Panagrolaimoidea</taxon>
        <taxon>Panagrolaimidae</taxon>
        <taxon>Panagrolaimus</taxon>
    </lineage>
</organism>
<name>A0AC35GWH7_9BILA</name>